<comment type="similarity">
    <text evidence="1">Belongs to the N(4)/N(6)-methyltransferase family.</text>
</comment>
<evidence type="ECO:0000256" key="1">
    <source>
        <dbReference type="ARBA" id="ARBA00006594"/>
    </source>
</evidence>
<evidence type="ECO:0000313" key="6">
    <source>
        <dbReference type="EMBL" id="MDR7345744.1"/>
    </source>
</evidence>
<dbReference type="EMBL" id="JAVDYJ010000001">
    <property type="protein sequence ID" value="MDR7345744.1"/>
    <property type="molecule type" value="Genomic_DNA"/>
</dbReference>
<sequence>MSRLTDLLRQVRQADTQLAKDLEAEISQLTNRRTFGLVFEPHQPEAVELPGRTIRRGDKVRLLPPRGKTSIKDQRLWRVAHIDRADTQRLAHLTELDAATPDTLTHPVKDLVVAAEFSDRIYPGLVETGRIERGGDKPFHTVINAENYHALQLLTYTHRHSIDAIYIDPPYNTGAKDWKYNNNYVEGDDDYRHSKWLAFMERRLHIARDLLNPDDSVLIVTIDEKEYLRLGLLLEQTFPEARIQMISTVINPKGASRSSAFGRVDEYIFVVMFGDMAPVPLQLGEEWKIIQDPRANTLRWAELLRSGSGALRRNSPGNFYPIFIKNTNEGPVFHSVGSTYTGTDINEVEPPTSTVAIWPIRSDGSEGRWQVGPTLLRQLIEAGYARIGKWRGAETSLSYLNRGAWQKVESGQFEIIGRRADNSIIVDGSNYKPSFIPGTQWRIESHNAEQAGTNLIKTLLPGRRFPFPKSLYAVEDALRFFVKDKSKAKILDFFAGSGTTAHAVMRLNKQDGGRRQSISVTNNEVSAEEQRTLRKAGLRPGDPDWEALGICDYITKPRITAAITGHTPDGEPIKGDYRFTDEFPMADGFKENAAYFTLTYETPLAVRHHRAFERIAPMLWLRAGAHGRIITTLGDQGWDIAQAYAVLANFDQTEAFLTAIRHHPGCLTVYIITDDDTAFQMICRELPEHLRPVQLYESYLHNFTINQGQPH</sequence>
<dbReference type="PROSITE" id="PS00092">
    <property type="entry name" value="N6_MTASE"/>
    <property type="match status" value="1"/>
</dbReference>
<dbReference type="GO" id="GO:0009007">
    <property type="term" value="F:site-specific DNA-methyltransferase (adenine-specific) activity"/>
    <property type="evidence" value="ECO:0007669"/>
    <property type="project" value="UniProtKB-EC"/>
</dbReference>
<dbReference type="InterPro" id="IPR002295">
    <property type="entry name" value="N4/N6-MTase_EcoPI_Mod-like"/>
</dbReference>
<name>A0ABU2B043_9MICC</name>
<dbReference type="PRINTS" id="PR00506">
    <property type="entry name" value="D21N6MTFRASE"/>
</dbReference>
<dbReference type="RefSeq" id="WP_310169836.1">
    <property type="nucleotide sequence ID" value="NZ_BAABHE010000002.1"/>
</dbReference>
<protein>
    <submittedName>
        <fullName evidence="6">Adenine-specific DNA-methyltransferase</fullName>
        <ecNumber evidence="6">2.1.1.72</ecNumber>
    </submittedName>
</protein>
<dbReference type="InterPro" id="IPR029063">
    <property type="entry name" value="SAM-dependent_MTases_sf"/>
</dbReference>
<evidence type="ECO:0000259" key="5">
    <source>
        <dbReference type="Pfam" id="PF01555"/>
    </source>
</evidence>
<dbReference type="Gene3D" id="3.40.50.150">
    <property type="entry name" value="Vaccinia Virus protein VP39"/>
    <property type="match status" value="1"/>
</dbReference>
<keyword evidence="2 6" id="KW-0489">Methyltransferase</keyword>
<comment type="caution">
    <text evidence="6">The sequence shown here is derived from an EMBL/GenBank/DDBJ whole genome shotgun (WGS) entry which is preliminary data.</text>
</comment>
<evidence type="ECO:0000256" key="3">
    <source>
        <dbReference type="ARBA" id="ARBA00022679"/>
    </source>
</evidence>
<dbReference type="Pfam" id="PF01555">
    <property type="entry name" value="N6_N4_Mtase"/>
    <property type="match status" value="1"/>
</dbReference>
<proteinExistence type="inferred from homology"/>
<evidence type="ECO:0000313" key="7">
    <source>
        <dbReference type="Proteomes" id="UP001183794"/>
    </source>
</evidence>
<accession>A0ABU2B043</accession>
<reference evidence="6 7" key="1">
    <citation type="submission" date="2023-07" db="EMBL/GenBank/DDBJ databases">
        <title>Sequencing the genomes of 1000 actinobacteria strains.</title>
        <authorList>
            <person name="Klenk H.-P."/>
        </authorList>
    </citation>
    <scope>NUCLEOTIDE SEQUENCE [LARGE SCALE GENOMIC DNA]</scope>
    <source>
        <strain evidence="6 7">DSM 22966</strain>
    </source>
</reference>
<dbReference type="Proteomes" id="UP001183794">
    <property type="component" value="Unassembled WGS sequence"/>
</dbReference>
<evidence type="ECO:0000256" key="2">
    <source>
        <dbReference type="ARBA" id="ARBA00022603"/>
    </source>
</evidence>
<dbReference type="InterPro" id="IPR002052">
    <property type="entry name" value="DNA_methylase_N6_adenine_CS"/>
</dbReference>
<keyword evidence="7" id="KW-1185">Reference proteome</keyword>
<dbReference type="GO" id="GO:0032259">
    <property type="term" value="P:methylation"/>
    <property type="evidence" value="ECO:0007669"/>
    <property type="project" value="UniProtKB-KW"/>
</dbReference>
<gene>
    <name evidence="6" type="ORF">J2S62_000001</name>
</gene>
<dbReference type="EC" id="2.1.1.72" evidence="6"/>
<dbReference type="InterPro" id="IPR002941">
    <property type="entry name" value="DNA_methylase_N4/N6"/>
</dbReference>
<dbReference type="SUPFAM" id="SSF53335">
    <property type="entry name" value="S-adenosyl-L-methionine-dependent methyltransferases"/>
    <property type="match status" value="1"/>
</dbReference>
<organism evidence="6 7">
    <name type="scientific">Enteractinococcus fodinae</name>
    <dbReference type="NCBI Taxonomy" id="684663"/>
    <lineage>
        <taxon>Bacteria</taxon>
        <taxon>Bacillati</taxon>
        <taxon>Actinomycetota</taxon>
        <taxon>Actinomycetes</taxon>
        <taxon>Micrococcales</taxon>
        <taxon>Micrococcaceae</taxon>
    </lineage>
</organism>
<evidence type="ECO:0000256" key="4">
    <source>
        <dbReference type="ARBA" id="ARBA00022691"/>
    </source>
</evidence>
<keyword evidence="4" id="KW-0949">S-adenosyl-L-methionine</keyword>
<keyword evidence="3 6" id="KW-0808">Transferase</keyword>
<feature type="domain" description="DNA methylase N-4/N-6" evidence="5">
    <location>
        <begin position="162"/>
        <end position="510"/>
    </location>
</feature>